<dbReference type="OrthoDB" id="2308308at2759"/>
<keyword evidence="2" id="KW-0378">Hydrolase</keyword>
<dbReference type="InterPro" id="IPR009003">
    <property type="entry name" value="Peptidase_S1_PA"/>
</dbReference>
<evidence type="ECO:0000313" key="2">
    <source>
        <dbReference type="EMBL" id="KAF0356616.1"/>
    </source>
</evidence>
<gene>
    <name evidence="2" type="ORF">F8M41_014733</name>
</gene>
<proteinExistence type="predicted"/>
<keyword evidence="3" id="KW-1185">Reference proteome</keyword>
<comment type="caution">
    <text evidence="2">The sequence shown here is derived from an EMBL/GenBank/DDBJ whole genome shotgun (WGS) entry which is preliminary data.</text>
</comment>
<accession>A0A8H3WWW4</accession>
<evidence type="ECO:0000313" key="3">
    <source>
        <dbReference type="Proteomes" id="UP000439903"/>
    </source>
</evidence>
<dbReference type="InterPro" id="IPR043504">
    <property type="entry name" value="Peptidase_S1_PA_chymotrypsin"/>
</dbReference>
<feature type="signal peptide" evidence="1">
    <location>
        <begin position="1"/>
        <end position="23"/>
    </location>
</feature>
<name>A0A8H3WWW4_GIGMA</name>
<keyword evidence="1" id="KW-0732">Signal</keyword>
<feature type="chain" id="PRO_5034788329" evidence="1">
    <location>
        <begin position="24"/>
        <end position="244"/>
    </location>
</feature>
<dbReference type="GO" id="GO:0006508">
    <property type="term" value="P:proteolysis"/>
    <property type="evidence" value="ECO:0007669"/>
    <property type="project" value="UniProtKB-KW"/>
</dbReference>
<protein>
    <submittedName>
        <fullName evidence="2">Serine protease</fullName>
    </submittedName>
</protein>
<dbReference type="EMBL" id="WTPW01003022">
    <property type="protein sequence ID" value="KAF0356616.1"/>
    <property type="molecule type" value="Genomic_DNA"/>
</dbReference>
<dbReference type="AlphaFoldDB" id="A0A8H3WWW4"/>
<dbReference type="Proteomes" id="UP000439903">
    <property type="component" value="Unassembled WGS sequence"/>
</dbReference>
<reference evidence="2 3" key="1">
    <citation type="journal article" date="2019" name="Environ. Microbiol.">
        <title>At the nexus of three kingdoms: the genome of the mycorrhizal fungus Gigaspora margarita provides insights into plant, endobacterial and fungal interactions.</title>
        <authorList>
            <person name="Venice F."/>
            <person name="Ghignone S."/>
            <person name="Salvioli di Fossalunga A."/>
            <person name="Amselem J."/>
            <person name="Novero M."/>
            <person name="Xianan X."/>
            <person name="Sedzielewska Toro K."/>
            <person name="Morin E."/>
            <person name="Lipzen A."/>
            <person name="Grigoriev I.V."/>
            <person name="Henrissat B."/>
            <person name="Martin F.M."/>
            <person name="Bonfante P."/>
        </authorList>
    </citation>
    <scope>NUCLEOTIDE SEQUENCE [LARGE SCALE GENOMIC DNA]</scope>
    <source>
        <strain evidence="2 3">BEG34</strain>
    </source>
</reference>
<dbReference type="SUPFAM" id="SSF50494">
    <property type="entry name" value="Trypsin-like serine proteases"/>
    <property type="match status" value="1"/>
</dbReference>
<organism evidence="2 3">
    <name type="scientific">Gigaspora margarita</name>
    <dbReference type="NCBI Taxonomy" id="4874"/>
    <lineage>
        <taxon>Eukaryota</taxon>
        <taxon>Fungi</taxon>
        <taxon>Fungi incertae sedis</taxon>
        <taxon>Mucoromycota</taxon>
        <taxon>Glomeromycotina</taxon>
        <taxon>Glomeromycetes</taxon>
        <taxon>Diversisporales</taxon>
        <taxon>Gigasporaceae</taxon>
        <taxon>Gigaspora</taxon>
    </lineage>
</organism>
<evidence type="ECO:0000256" key="1">
    <source>
        <dbReference type="SAM" id="SignalP"/>
    </source>
</evidence>
<sequence>MNKKFSNYLLIVLIAMIVMPSIASVISQKSIICDTLAFRTSERIDETSRFKNKYKRSKENKTRSENKIYSRIEIVSPFVSKVSPNHNYPIGLFLSSNESAGEDRVKYDYALIKFEFNDPNGGDATLQDYTGALGWRFDIGTGEPTSVYGYPSFSNFEDCPNDNKHLCKWQGITEKFGNYFYVIKNMIAGRGASGGPLISQYDTETNLGYVYALVRGYFDSCNVTIGSNWDEFIFSNLLLNLTTG</sequence>
<keyword evidence="2" id="KW-0645">Protease</keyword>
<dbReference type="GO" id="GO:0008233">
    <property type="term" value="F:peptidase activity"/>
    <property type="evidence" value="ECO:0007669"/>
    <property type="project" value="UniProtKB-KW"/>
</dbReference>
<dbReference type="Gene3D" id="2.40.10.10">
    <property type="entry name" value="Trypsin-like serine proteases"/>
    <property type="match status" value="1"/>
</dbReference>